<reference evidence="1" key="1">
    <citation type="submission" date="2023-03" db="EMBL/GenBank/DDBJ databases">
        <title>Massive genome expansion in bonnet fungi (Mycena s.s.) driven by repeated elements and novel gene families across ecological guilds.</title>
        <authorList>
            <consortium name="Lawrence Berkeley National Laboratory"/>
            <person name="Harder C.B."/>
            <person name="Miyauchi S."/>
            <person name="Viragh M."/>
            <person name="Kuo A."/>
            <person name="Thoen E."/>
            <person name="Andreopoulos B."/>
            <person name="Lu D."/>
            <person name="Skrede I."/>
            <person name="Drula E."/>
            <person name="Henrissat B."/>
            <person name="Morin E."/>
            <person name="Kohler A."/>
            <person name="Barry K."/>
            <person name="LaButti K."/>
            <person name="Morin E."/>
            <person name="Salamov A."/>
            <person name="Lipzen A."/>
            <person name="Mereny Z."/>
            <person name="Hegedus B."/>
            <person name="Baldrian P."/>
            <person name="Stursova M."/>
            <person name="Weitz H."/>
            <person name="Taylor A."/>
            <person name="Grigoriev I.V."/>
            <person name="Nagy L.G."/>
            <person name="Martin F."/>
            <person name="Kauserud H."/>
        </authorList>
    </citation>
    <scope>NUCLEOTIDE SEQUENCE</scope>
    <source>
        <strain evidence="1">CBHHK182m</strain>
    </source>
</reference>
<dbReference type="EMBL" id="JARKIB010000021">
    <property type="protein sequence ID" value="KAJ7767686.1"/>
    <property type="molecule type" value="Genomic_DNA"/>
</dbReference>
<keyword evidence="2" id="KW-1185">Reference proteome</keyword>
<name>A0AAD7NMV0_9AGAR</name>
<protein>
    <submittedName>
        <fullName evidence="1">Uncharacterized protein</fullName>
    </submittedName>
</protein>
<dbReference type="Proteomes" id="UP001215598">
    <property type="component" value="Unassembled WGS sequence"/>
</dbReference>
<proteinExistence type="predicted"/>
<accession>A0AAD7NMV0</accession>
<gene>
    <name evidence="1" type="ORF">B0H16DRAFT_1520473</name>
</gene>
<organism evidence="1 2">
    <name type="scientific">Mycena metata</name>
    <dbReference type="NCBI Taxonomy" id="1033252"/>
    <lineage>
        <taxon>Eukaryota</taxon>
        <taxon>Fungi</taxon>
        <taxon>Dikarya</taxon>
        <taxon>Basidiomycota</taxon>
        <taxon>Agaricomycotina</taxon>
        <taxon>Agaricomycetes</taxon>
        <taxon>Agaricomycetidae</taxon>
        <taxon>Agaricales</taxon>
        <taxon>Marasmiineae</taxon>
        <taxon>Mycenaceae</taxon>
        <taxon>Mycena</taxon>
    </lineage>
</organism>
<comment type="caution">
    <text evidence="1">The sequence shown here is derived from an EMBL/GenBank/DDBJ whole genome shotgun (WGS) entry which is preliminary data.</text>
</comment>
<dbReference type="AlphaFoldDB" id="A0AAD7NMV0"/>
<evidence type="ECO:0000313" key="1">
    <source>
        <dbReference type="EMBL" id="KAJ7767686.1"/>
    </source>
</evidence>
<sequence length="267" mass="29633">MSTPTSTERFCVIGIHQAPPDLSKKEFEAGIETLVANWLELPIVKTNALKMDMIFSNALFEGQVRAAGLADSRPFAIIKTEYETVDNMVAVMQHRESQELVAGREEFKQERGASVFSGEVTTKIDKPGSKDRAHGIVILKVPEGELPDHFARKLEALLDRFVALPATQKCVSKCTLLHNGKSLENQLNAMGIHTPRRTFVIHMEYESLYHSMEVVSDAGTLKLLGDAIQDLRVSLIDVSYFGADVIPKFHEEMRPICEAECASSTNS</sequence>
<evidence type="ECO:0000313" key="2">
    <source>
        <dbReference type="Proteomes" id="UP001215598"/>
    </source>
</evidence>